<dbReference type="PANTHER" id="PTHR23199:SF12">
    <property type="entry name" value="NEUROTROPHIN 1-RELATED"/>
    <property type="match status" value="1"/>
</dbReference>
<dbReference type="EMBL" id="JAVRBK010000001">
    <property type="protein sequence ID" value="KAK5649212.1"/>
    <property type="molecule type" value="Genomic_DNA"/>
</dbReference>
<dbReference type="AlphaFoldDB" id="A0AAN7VIX2"/>
<comment type="caution">
    <text evidence="6">The sequence shown here is derived from an EMBL/GenBank/DDBJ whole genome shotgun (WGS) entry which is preliminary data.</text>
</comment>
<dbReference type="GO" id="GO:0005121">
    <property type="term" value="F:Toll binding"/>
    <property type="evidence" value="ECO:0007669"/>
    <property type="project" value="TreeGrafter"/>
</dbReference>
<name>A0AAN7VIX2_9COLE</name>
<sequence length="212" mass="23956">MGNFTNLYVVLIACVGACNVYAKRERPPSLRDPISYSMGNKISSFYISNKLYDHRNLMENNECIHHLCYNITNYPSSSVKDIITRNKDFHHLFGSVIRPYSPPTLSPKFTSNEDENMCAVLTYTVRPQTALNKSTKRVVVANVDDYKQEVSFEVCVPNTKCFMDDHKPAQFETACKQQYTVVKLVTVAENGQLTLDSVPIPSSCVCTYRGSV</sequence>
<reference evidence="6 7" key="1">
    <citation type="journal article" date="2024" name="Insects">
        <title>An Improved Chromosome-Level Genome Assembly of the Firefly Pyrocoelia pectoralis.</title>
        <authorList>
            <person name="Fu X."/>
            <person name="Meyer-Rochow V.B."/>
            <person name="Ballantyne L."/>
            <person name="Zhu X."/>
        </authorList>
    </citation>
    <scope>NUCLEOTIDE SEQUENCE [LARGE SCALE GENOMIC DNA]</scope>
    <source>
        <strain evidence="6">XCY_ONT2</strain>
    </source>
</reference>
<feature type="signal peptide" evidence="4">
    <location>
        <begin position="1"/>
        <end position="22"/>
    </location>
</feature>
<dbReference type="InterPro" id="IPR052444">
    <property type="entry name" value="Spz/Toll_ligand-like"/>
</dbReference>
<evidence type="ECO:0000313" key="7">
    <source>
        <dbReference type="Proteomes" id="UP001329430"/>
    </source>
</evidence>
<dbReference type="SUPFAM" id="SSF57501">
    <property type="entry name" value="Cystine-knot cytokines"/>
    <property type="match status" value="1"/>
</dbReference>
<dbReference type="InterPro" id="IPR029034">
    <property type="entry name" value="Cystine-knot_cytokine"/>
</dbReference>
<proteinExistence type="predicted"/>
<keyword evidence="2" id="KW-1015">Disulfide bond</keyword>
<evidence type="ECO:0000256" key="1">
    <source>
        <dbReference type="ARBA" id="ARBA00022729"/>
    </source>
</evidence>
<dbReference type="Pfam" id="PF16077">
    <property type="entry name" value="Spaetzle"/>
    <property type="match status" value="1"/>
</dbReference>
<keyword evidence="1 4" id="KW-0732">Signal</keyword>
<organism evidence="6 7">
    <name type="scientific">Pyrocoelia pectoralis</name>
    <dbReference type="NCBI Taxonomy" id="417401"/>
    <lineage>
        <taxon>Eukaryota</taxon>
        <taxon>Metazoa</taxon>
        <taxon>Ecdysozoa</taxon>
        <taxon>Arthropoda</taxon>
        <taxon>Hexapoda</taxon>
        <taxon>Insecta</taxon>
        <taxon>Pterygota</taxon>
        <taxon>Neoptera</taxon>
        <taxon>Endopterygota</taxon>
        <taxon>Coleoptera</taxon>
        <taxon>Polyphaga</taxon>
        <taxon>Elateriformia</taxon>
        <taxon>Elateroidea</taxon>
        <taxon>Lampyridae</taxon>
        <taxon>Lampyrinae</taxon>
        <taxon>Pyrocoelia</taxon>
    </lineage>
</organism>
<evidence type="ECO:0000313" key="6">
    <source>
        <dbReference type="EMBL" id="KAK5649212.1"/>
    </source>
</evidence>
<dbReference type="PANTHER" id="PTHR23199">
    <property type="entry name" value="NEUROTROPHIN 1-RELATED"/>
    <property type="match status" value="1"/>
</dbReference>
<feature type="domain" description="Spaetzle" evidence="5">
    <location>
        <begin position="116"/>
        <end position="207"/>
    </location>
</feature>
<gene>
    <name evidence="6" type="ORF">RI129_000241</name>
</gene>
<dbReference type="Proteomes" id="UP001329430">
    <property type="component" value="Chromosome 1"/>
</dbReference>
<evidence type="ECO:0000256" key="3">
    <source>
        <dbReference type="ARBA" id="ARBA00023180"/>
    </source>
</evidence>
<evidence type="ECO:0000256" key="2">
    <source>
        <dbReference type="ARBA" id="ARBA00023157"/>
    </source>
</evidence>
<keyword evidence="7" id="KW-1185">Reference proteome</keyword>
<dbReference type="GO" id="GO:0021556">
    <property type="term" value="P:central nervous system formation"/>
    <property type="evidence" value="ECO:0007669"/>
    <property type="project" value="TreeGrafter"/>
</dbReference>
<evidence type="ECO:0000259" key="5">
    <source>
        <dbReference type="Pfam" id="PF16077"/>
    </source>
</evidence>
<keyword evidence="3" id="KW-0325">Glycoprotein</keyword>
<protein>
    <recommendedName>
        <fullName evidence="5">Spaetzle domain-containing protein</fullName>
    </recommendedName>
</protein>
<feature type="chain" id="PRO_5042912499" description="Spaetzle domain-containing protein" evidence="4">
    <location>
        <begin position="23"/>
        <end position="212"/>
    </location>
</feature>
<dbReference type="InterPro" id="IPR032104">
    <property type="entry name" value="Spaetzle"/>
</dbReference>
<dbReference type="GO" id="GO:0008083">
    <property type="term" value="F:growth factor activity"/>
    <property type="evidence" value="ECO:0007669"/>
    <property type="project" value="TreeGrafter"/>
</dbReference>
<evidence type="ECO:0000256" key="4">
    <source>
        <dbReference type="SAM" id="SignalP"/>
    </source>
</evidence>
<accession>A0AAN7VIX2</accession>
<dbReference type="Gene3D" id="2.10.90.10">
    <property type="entry name" value="Cystine-knot cytokines"/>
    <property type="match status" value="1"/>
</dbReference>
<dbReference type="GO" id="GO:0005615">
    <property type="term" value="C:extracellular space"/>
    <property type="evidence" value="ECO:0007669"/>
    <property type="project" value="UniProtKB-ARBA"/>
</dbReference>
<dbReference type="GO" id="GO:0045087">
    <property type="term" value="P:innate immune response"/>
    <property type="evidence" value="ECO:0007669"/>
    <property type="project" value="TreeGrafter"/>
</dbReference>